<feature type="compositionally biased region" description="Polar residues" evidence="19">
    <location>
        <begin position="56"/>
        <end position="71"/>
    </location>
</feature>
<evidence type="ECO:0000256" key="12">
    <source>
        <dbReference type="ARBA" id="ARBA00023136"/>
    </source>
</evidence>
<dbReference type="InterPro" id="IPR030381">
    <property type="entry name" value="G_DYNAMIN_dom"/>
</dbReference>
<dbReference type="SUPFAM" id="SSF56801">
    <property type="entry name" value="Acetyl-CoA synthetase-like"/>
    <property type="match status" value="1"/>
</dbReference>
<dbReference type="Pfam" id="PF22919">
    <property type="entry name" value="ATP-synt_VA_C"/>
    <property type="match status" value="1"/>
</dbReference>
<dbReference type="CDD" id="cd18111">
    <property type="entry name" value="ATP-synt_V_A-type_alpha_C"/>
    <property type="match status" value="1"/>
</dbReference>
<feature type="region of interest" description="Disordered" evidence="19">
    <location>
        <begin position="1523"/>
        <end position="1570"/>
    </location>
</feature>
<feature type="region of interest" description="Disordered" evidence="19">
    <location>
        <begin position="1"/>
        <end position="94"/>
    </location>
</feature>
<dbReference type="Proteomes" id="UP000572817">
    <property type="component" value="Unassembled WGS sequence"/>
</dbReference>
<dbReference type="FunFam" id="2.40.50.100:FF:000008">
    <property type="entry name" value="V-type proton ATPase catalytic subunit A"/>
    <property type="match status" value="1"/>
</dbReference>
<keyword evidence="13" id="KW-0505">Motor protein</keyword>
<dbReference type="FunFam" id="3.40.50.300:FF:000052">
    <property type="entry name" value="V-type proton ATPase catalytic subunit A"/>
    <property type="match status" value="1"/>
</dbReference>
<gene>
    <name evidence="22" type="ORF">GTA08_BOTSDO01231</name>
</gene>
<evidence type="ECO:0000256" key="2">
    <source>
        <dbReference type="ARBA" id="ARBA00012473"/>
    </source>
</evidence>
<dbReference type="GO" id="GO:0000329">
    <property type="term" value="C:fungal-type vacuole membrane"/>
    <property type="evidence" value="ECO:0007669"/>
    <property type="project" value="UniProtKB-ARBA"/>
</dbReference>
<evidence type="ECO:0000256" key="13">
    <source>
        <dbReference type="ARBA" id="ARBA00023175"/>
    </source>
</evidence>
<evidence type="ECO:0000256" key="8">
    <source>
        <dbReference type="ARBA" id="ARBA00022840"/>
    </source>
</evidence>
<comment type="similarity">
    <text evidence="1">Belongs to the ATPase alpha/beta chains family.</text>
</comment>
<dbReference type="InterPro" id="IPR020003">
    <property type="entry name" value="ATPase_a/bsu_AS"/>
</dbReference>
<keyword evidence="9" id="KW-1278">Translocase</keyword>
<reference evidence="22" key="1">
    <citation type="submission" date="2020-04" db="EMBL/GenBank/DDBJ databases">
        <title>Genome Assembly and Annotation of Botryosphaeria dothidea sdau 11-99, a Latent Pathogen of Apple Fruit Ring Rot in China.</title>
        <authorList>
            <person name="Yu C."/>
            <person name="Diao Y."/>
            <person name="Lu Q."/>
            <person name="Zhao J."/>
            <person name="Cui S."/>
            <person name="Peng C."/>
            <person name="He B."/>
            <person name="Liu H."/>
        </authorList>
    </citation>
    <scope>NUCLEOTIDE SEQUENCE [LARGE SCALE GENOMIC DNA]</scope>
    <source>
        <strain evidence="22">Sdau11-99</strain>
    </source>
</reference>
<dbReference type="InterPro" id="IPR022878">
    <property type="entry name" value="V-ATPase_asu"/>
</dbReference>
<dbReference type="PANTHER" id="PTHR43607:SF1">
    <property type="entry name" value="H(+)-TRANSPORTING TWO-SECTOR ATPASE"/>
    <property type="match status" value="1"/>
</dbReference>
<sequence>MLGLRPQLKSRPSLLDLVSKTANPTASRPSTPLPSELDEDDERPPPYEVPLPESPQYTRSRQPINSLSSPADANPPAELNMPPKQNQRKVQEAGEDQYGSVFSVSGPVIVAENMIGCAMYELVRVGHDKLVGEVIRIEADKATIQVYEETAGVTVGDPVIRSGKPLSVELGPGLMETIYDGIQRPLRSIADTSKSIYIPRGIDVPALDRTVKWDFTPGKLKVGDHITGGDVFGSVFENSLLSDHKILLPPRARGTITRIAEKGSYTVDEKILEVEFEGKKTEYSMMHNWPVRVPRPVNEKLSSDSPLIVGQRVLDALFPSVQGGTVCIPGAFGCGKTVISQSLSKFSNSDIIVYVGCGERGNEMAEVLMDFPELTIDVGGRKEPIMKRTTLIANTSNMPVAAREASIYTGITVAEYFRDQGKDVAMMADSSSRWAEALREISGRLGEMPADQGFPAYLGAKLASFYERAGRVTSLGSPDRKGSVSIVGAVSPPGGDFSDPVTSSTLGIVQVFWGLDKKLAQRKHFPSINTSLSYSKYTGPLEKYYQENNPEFPRLRDKIKELLSTSEDLDQVVQLVGKSALGDPDKITLDVASLLKEDFLQQNGYSDYDQFCPLWKTEWMMKAMMGFHDEAQKAVSQGQSWAKIREATADIQSALRGMKFEVPSEGEEKITKKYEELYQKMQEKFASVSDEIVHDDSLMFSGGSLTAVKVHTRSQAPTTHNFPSHTLHIHAHPILSRARTACFDPFSTCYTDSATPLTSSPPTMTANPTAINVNDPSLITLVNKLQDVFTTVGVQNPIDLPQIAVVGSQSSGKSSVLENIVGRDFLPRGTGIVTRRPLILQLINRAAQTKQANGTSEAVETTDAASNADEWGEFLHIPGQKFFDFNKIREEIVRETEAKTGRNAGISPAPINLRIYSPNVLTLTLVDLPGLTKVPIGDQPRDIERQIREMVLKQISKPNAIILAVTAANTDLANSDGLKLAREVDPEGQRTIGVLTKVDLMDEGTDVVDILAGRIIPLRLGYVPVVNRGQRDIENKKPISYALEHERQYFENHKAYRNKSAYCGTPYLARKLNLILMMHIKQTLPDIKARIASSLQKYSIELAQLGDSILGNSSNIVLNMITEFSNEYRSVLEGNNQELSSIELSGGARISFVYHELYSNGVKAVDPFDQVKDIDIRTVLYNSSGSAPALFVGTTAFELIVKQQIKRLEDPSLKCVSLVYDELIRILSQLLGKPMFRRYPALKEKFHAVVVQFFKKAMDPTNKLVKDLVAMEACYINTGHPDFINGSRAMAIVHERHNASKPTQVDPKTGKPLPPSAVPPRAGSPSLDGDGNSGFFGSFFASKNKKKMAAMEAPPPQLKASGTLSEKEAQEVEVIKLLISSYYNIVRRTMIDMVPKAIMLNLVSFTKEEMQRELLENMYRSEELDDLLKESEYTVRRRKECQQMVESLTRAQEIVNQVHGLAFSVHVVPIFFRSQRSEGGGAGSFTTDFFADVMEAPVSLGMVHGASAYLSSLRAWGGSGSVRIRSGGPGSRRTLAEDPRRPAAPRRSPRNNSTPQPEPLQRTPRTTNAPFDAANMAGIVEQLDHQLVELFAGWNSTTTLLVLAIAGFLGYSIYLGLEDPDIHPMLLQRSSVAAGIRQPGESAIYRSPHVPHGYPLQSGLSIPGQQRYERRDGDLRDIWRKVLGQLPADQGESTASPGKILTVIGKEVVEHGFDEVTKEINILGSYVKEHGGKRVAVYLPNSIELLVTVFAGAFHGFSPVLIPYNQPHNVVVAMLQKSGADSLIAEAGSIPLSDVAKGVPNLKQAIWVVEKTSRHVDWNEVPEGAGGKVEVSTWHELVQDNLAGASSQLPQYSTGDRAENIVTVWQDREGAEGEIVEFTQQNISAAIASLISALPAGQRLTPSDLFLPADSLTNTYTLCLTMAALFSHASVAITSIAGPGVELSLATRSIAPTVISISAETAANLHSATSAGVTSGVKKLAHYTETRALTSSGKMPANTLLTKLNAPTRAAVGTTPGKLRLVYVAERAAAQDAPPLSSADLSDLRIYLSARVVYALTAAKVAGAVAQTNVFDYRREELQSSGAGSKGKQYSHFGAPLNSVELKLVDRDVHKTTDEEAKGELVVMGPSVAAGKTIVPVVARVRDDGCLAYV</sequence>
<dbReference type="SMART" id="SM00302">
    <property type="entry name" value="GED"/>
    <property type="match status" value="1"/>
</dbReference>
<protein>
    <recommendedName>
        <fullName evidence="3">V-type proton ATPase catalytic subunit A</fullName>
        <ecNumber evidence="2">7.1.2.2</ecNumber>
    </recommendedName>
    <alternativeName>
        <fullName evidence="17">Vacuolar protein sorting-associated protein 1</fullName>
    </alternativeName>
</protein>
<evidence type="ECO:0000256" key="6">
    <source>
        <dbReference type="ARBA" id="ARBA00022741"/>
    </source>
</evidence>
<dbReference type="Pfam" id="PF02874">
    <property type="entry name" value="ATP-synt_ab_N"/>
    <property type="match status" value="1"/>
</dbReference>
<dbReference type="InterPro" id="IPR020850">
    <property type="entry name" value="GED_dom"/>
</dbReference>
<evidence type="ECO:0000256" key="18">
    <source>
        <dbReference type="RuleBase" id="RU003932"/>
    </source>
</evidence>
<evidence type="ECO:0000256" key="11">
    <source>
        <dbReference type="ARBA" id="ARBA00023134"/>
    </source>
</evidence>
<dbReference type="PRINTS" id="PR00195">
    <property type="entry name" value="DYNAMIN"/>
</dbReference>
<dbReference type="InterPro" id="IPR003130">
    <property type="entry name" value="GED"/>
</dbReference>
<dbReference type="GO" id="GO:0007031">
    <property type="term" value="P:peroxisome organization"/>
    <property type="evidence" value="ECO:0007669"/>
    <property type="project" value="UniProtKB-ARBA"/>
</dbReference>
<evidence type="ECO:0000256" key="4">
    <source>
        <dbReference type="ARBA" id="ARBA00022448"/>
    </source>
</evidence>
<dbReference type="GO" id="GO:0005524">
    <property type="term" value="F:ATP binding"/>
    <property type="evidence" value="ECO:0007669"/>
    <property type="project" value="UniProtKB-KW"/>
</dbReference>
<dbReference type="EC" id="7.1.2.2" evidence="2"/>
<dbReference type="Pfam" id="PF16886">
    <property type="entry name" value="ATP-synt_ab_Xtn"/>
    <property type="match status" value="1"/>
</dbReference>
<evidence type="ECO:0000259" key="20">
    <source>
        <dbReference type="PROSITE" id="PS51388"/>
    </source>
</evidence>
<dbReference type="SUPFAM" id="SSF52540">
    <property type="entry name" value="P-loop containing nucleoside triphosphate hydrolases"/>
    <property type="match status" value="2"/>
</dbReference>
<dbReference type="InterPro" id="IPR019762">
    <property type="entry name" value="Dynamin_GTPase_CS"/>
</dbReference>
<evidence type="ECO:0000256" key="10">
    <source>
        <dbReference type="ARBA" id="ARBA00023065"/>
    </source>
</evidence>
<keyword evidence="8" id="KW-0067">ATP-binding</keyword>
<dbReference type="Gene3D" id="3.40.50.300">
    <property type="entry name" value="P-loop containing nucleotide triphosphate hydrolases"/>
    <property type="match status" value="2"/>
</dbReference>
<dbReference type="FunFam" id="1.10.1140.10:FF:000003">
    <property type="entry name" value="Vacuolar ATP synthase catalytic subunit A"/>
    <property type="match status" value="1"/>
</dbReference>
<dbReference type="InterPro" id="IPR023366">
    <property type="entry name" value="ATP_synth_asu-like_sf"/>
</dbReference>
<dbReference type="SUPFAM" id="SSF50615">
    <property type="entry name" value="N-terminal domain of alpha and beta subunits of F1 ATP synthase"/>
    <property type="match status" value="1"/>
</dbReference>
<dbReference type="GO" id="GO:0005525">
    <property type="term" value="F:GTP binding"/>
    <property type="evidence" value="ECO:0007669"/>
    <property type="project" value="UniProtKB-KW"/>
</dbReference>
<dbReference type="InterPro" id="IPR045063">
    <property type="entry name" value="Dynamin_N"/>
</dbReference>
<keyword evidence="5" id="KW-0926">Vacuole</keyword>
<feature type="compositionally biased region" description="Polar residues" evidence="19">
    <location>
        <begin position="20"/>
        <end position="30"/>
    </location>
</feature>
<dbReference type="GO" id="GO:0046961">
    <property type="term" value="F:proton-transporting ATPase activity, rotational mechanism"/>
    <property type="evidence" value="ECO:0007669"/>
    <property type="project" value="InterPro"/>
</dbReference>
<dbReference type="GO" id="GO:0033180">
    <property type="term" value="C:proton-transporting V-type ATPase, V1 domain"/>
    <property type="evidence" value="ECO:0007669"/>
    <property type="project" value="InterPro"/>
</dbReference>
<keyword evidence="10" id="KW-0406">Ion transport</keyword>
<comment type="similarity">
    <text evidence="18">Belongs to the TRAFAC class dynamin-like GTPase superfamily. Dynamin/Fzo/YdjA family.</text>
</comment>
<comment type="subcellular location">
    <subcellularLocation>
        <location evidence="14">Vacuole membrane</location>
        <topology evidence="14">Peripheral membrane protein</topology>
        <orientation evidence="14">Cytoplasmic side</orientation>
    </subcellularLocation>
</comment>
<dbReference type="EMBL" id="WWBZ02000001">
    <property type="protein sequence ID" value="KAF4313865.1"/>
    <property type="molecule type" value="Genomic_DNA"/>
</dbReference>
<evidence type="ECO:0000256" key="1">
    <source>
        <dbReference type="ARBA" id="ARBA00008936"/>
    </source>
</evidence>
<dbReference type="InterPro" id="IPR022812">
    <property type="entry name" value="Dynamin"/>
</dbReference>
<evidence type="ECO:0000256" key="19">
    <source>
        <dbReference type="SAM" id="MobiDB-lite"/>
    </source>
</evidence>
<comment type="catalytic activity">
    <reaction evidence="16">
        <text>ATP + H2O + 4 H(+)(in) = ADP + phosphate + 5 H(+)(out)</text>
        <dbReference type="Rhea" id="RHEA:57720"/>
        <dbReference type="ChEBI" id="CHEBI:15377"/>
        <dbReference type="ChEBI" id="CHEBI:15378"/>
        <dbReference type="ChEBI" id="CHEBI:30616"/>
        <dbReference type="ChEBI" id="CHEBI:43474"/>
        <dbReference type="ChEBI" id="CHEBI:456216"/>
        <dbReference type="EC" id="7.1.2.2"/>
    </reaction>
</comment>
<dbReference type="Gene3D" id="2.40.30.20">
    <property type="match status" value="1"/>
</dbReference>
<dbReference type="InterPro" id="IPR000194">
    <property type="entry name" value="ATPase_F1/V1/A1_a/bsu_nucl-bd"/>
</dbReference>
<dbReference type="Pfam" id="PF02212">
    <property type="entry name" value="GED"/>
    <property type="match status" value="1"/>
</dbReference>
<dbReference type="CDD" id="cd18119">
    <property type="entry name" value="ATP-synt_V_A-type_alpha_N"/>
    <property type="match status" value="1"/>
</dbReference>
<keyword evidence="11 18" id="KW-0342">GTP-binding</keyword>
<dbReference type="InterPro" id="IPR005725">
    <property type="entry name" value="ATPase_V1-cplx_asu"/>
</dbReference>
<dbReference type="InterPro" id="IPR027417">
    <property type="entry name" value="P-loop_NTPase"/>
</dbReference>
<evidence type="ECO:0000256" key="17">
    <source>
        <dbReference type="ARBA" id="ARBA00073589"/>
    </source>
</evidence>
<dbReference type="GO" id="GO:0003924">
    <property type="term" value="F:GTPase activity"/>
    <property type="evidence" value="ECO:0007669"/>
    <property type="project" value="InterPro"/>
</dbReference>
<evidence type="ECO:0000256" key="3">
    <source>
        <dbReference type="ARBA" id="ARBA00018860"/>
    </source>
</evidence>
<evidence type="ECO:0000313" key="23">
    <source>
        <dbReference type="Proteomes" id="UP000572817"/>
    </source>
</evidence>
<dbReference type="PROSITE" id="PS51718">
    <property type="entry name" value="G_DYNAMIN_2"/>
    <property type="match status" value="1"/>
</dbReference>
<evidence type="ECO:0000256" key="9">
    <source>
        <dbReference type="ARBA" id="ARBA00022967"/>
    </source>
</evidence>
<dbReference type="NCBIfam" id="TIGR01042">
    <property type="entry name" value="V-ATPase_V1_A"/>
    <property type="match status" value="1"/>
</dbReference>
<dbReference type="Pfam" id="PF00350">
    <property type="entry name" value="Dynamin_N"/>
    <property type="match status" value="1"/>
</dbReference>
<name>A0A8H4J5V9_9PEZI</name>
<dbReference type="GO" id="GO:0016887">
    <property type="term" value="F:ATP hydrolysis activity"/>
    <property type="evidence" value="ECO:0007669"/>
    <property type="project" value="InterPro"/>
</dbReference>
<dbReference type="HAMAP" id="MF_00309">
    <property type="entry name" value="ATP_synth_A_arch"/>
    <property type="match status" value="1"/>
</dbReference>
<evidence type="ECO:0000313" key="22">
    <source>
        <dbReference type="EMBL" id="KAF4313865.1"/>
    </source>
</evidence>
<dbReference type="InterPro" id="IPR004100">
    <property type="entry name" value="ATPase_F1/V1/A1_a/bsu_N"/>
</dbReference>
<dbReference type="InterPro" id="IPR036121">
    <property type="entry name" value="ATPase_F1/V1/A1_a/bsu_N_sf"/>
</dbReference>
<keyword evidence="7" id="KW-0375">Hydrogen ion transport</keyword>
<dbReference type="FunFam" id="3.40.50.300:FF:000473">
    <property type="entry name" value="Vacuolar sorting-associated 1 protein"/>
    <property type="match status" value="1"/>
</dbReference>
<evidence type="ECO:0000256" key="16">
    <source>
        <dbReference type="ARBA" id="ARBA00048383"/>
    </source>
</evidence>
<feature type="region of interest" description="Disordered" evidence="19">
    <location>
        <begin position="1298"/>
        <end position="1328"/>
    </location>
</feature>
<organism evidence="22 23">
    <name type="scientific">Botryosphaeria dothidea</name>
    <dbReference type="NCBI Taxonomy" id="55169"/>
    <lineage>
        <taxon>Eukaryota</taxon>
        <taxon>Fungi</taxon>
        <taxon>Dikarya</taxon>
        <taxon>Ascomycota</taxon>
        <taxon>Pezizomycotina</taxon>
        <taxon>Dothideomycetes</taxon>
        <taxon>Dothideomycetes incertae sedis</taxon>
        <taxon>Botryosphaeriales</taxon>
        <taxon>Botryosphaeriaceae</taxon>
        <taxon>Botryosphaeria</taxon>
    </lineage>
</organism>
<dbReference type="SUPFAM" id="SSF47917">
    <property type="entry name" value="C-terminal domain of alpha and beta subunits of F1 ATP synthase"/>
    <property type="match status" value="1"/>
</dbReference>
<dbReference type="Gene3D" id="1.10.1140.10">
    <property type="entry name" value="Bovine Mitochondrial F1-atpase, Atp Synthase Beta Chain, Chain D, domain 3"/>
    <property type="match status" value="1"/>
</dbReference>
<dbReference type="Gene3D" id="1.20.120.1240">
    <property type="entry name" value="Dynamin, middle domain"/>
    <property type="match status" value="1"/>
</dbReference>
<dbReference type="InterPro" id="IPR031686">
    <property type="entry name" value="ATP-synth_a_Xtn"/>
</dbReference>
<evidence type="ECO:0000256" key="7">
    <source>
        <dbReference type="ARBA" id="ARBA00022781"/>
    </source>
</evidence>
<accession>A0A8H4J5V9</accession>
<dbReference type="PROSITE" id="PS00410">
    <property type="entry name" value="G_DYNAMIN_1"/>
    <property type="match status" value="1"/>
</dbReference>
<dbReference type="InterPro" id="IPR024034">
    <property type="entry name" value="ATPase_F1/V1_b/a_C"/>
</dbReference>
<dbReference type="InterPro" id="IPR042099">
    <property type="entry name" value="ANL_N_sf"/>
</dbReference>
<dbReference type="Gene3D" id="2.40.50.100">
    <property type="match status" value="1"/>
</dbReference>
<evidence type="ECO:0000256" key="15">
    <source>
        <dbReference type="ARBA" id="ARBA00029477"/>
    </source>
</evidence>
<dbReference type="CDD" id="cd01134">
    <property type="entry name" value="V_A-ATPase_A"/>
    <property type="match status" value="1"/>
</dbReference>
<keyword evidence="6 18" id="KW-0547">Nucleotide-binding</keyword>
<comment type="caution">
    <text evidence="22">The sequence shown here is derived from an EMBL/GenBank/DDBJ whole genome shotgun (WGS) entry which is preliminary data.</text>
</comment>
<keyword evidence="4" id="KW-0813">Transport</keyword>
<keyword evidence="12" id="KW-0472">Membrane</keyword>
<dbReference type="SMART" id="SM00053">
    <property type="entry name" value="DYNc"/>
    <property type="match status" value="1"/>
</dbReference>
<dbReference type="GO" id="GO:0007035">
    <property type="term" value="P:vacuolar acidification"/>
    <property type="evidence" value="ECO:0007669"/>
    <property type="project" value="UniProtKB-ARBA"/>
</dbReference>
<evidence type="ECO:0000256" key="5">
    <source>
        <dbReference type="ARBA" id="ARBA00022554"/>
    </source>
</evidence>
<feature type="domain" description="GED" evidence="20">
    <location>
        <begin position="1372"/>
        <end position="1463"/>
    </location>
</feature>
<dbReference type="Pfam" id="PF00006">
    <property type="entry name" value="ATP-synt_ab"/>
    <property type="match status" value="1"/>
</dbReference>
<evidence type="ECO:0000259" key="21">
    <source>
        <dbReference type="PROSITE" id="PS51718"/>
    </source>
</evidence>
<dbReference type="FunFam" id="2.40.30.20:FF:000002">
    <property type="entry name" value="V-type proton ATPase catalytic subunit A"/>
    <property type="match status" value="1"/>
</dbReference>
<dbReference type="PROSITE" id="PS51388">
    <property type="entry name" value="GED"/>
    <property type="match status" value="1"/>
</dbReference>
<dbReference type="NCBIfam" id="NF003220">
    <property type="entry name" value="PRK04192.1"/>
    <property type="match status" value="1"/>
</dbReference>
<keyword evidence="23" id="KW-1185">Reference proteome</keyword>
<dbReference type="GO" id="GO:0007033">
    <property type="term" value="P:vacuole organization"/>
    <property type="evidence" value="ECO:0007669"/>
    <property type="project" value="UniProtKB-ARBA"/>
</dbReference>
<dbReference type="GO" id="GO:0046034">
    <property type="term" value="P:ATP metabolic process"/>
    <property type="evidence" value="ECO:0007669"/>
    <property type="project" value="InterPro"/>
</dbReference>
<dbReference type="OrthoDB" id="5061070at2759"/>
<dbReference type="InterPro" id="IPR000375">
    <property type="entry name" value="Dynamin_stalk"/>
</dbReference>
<dbReference type="InterPro" id="IPR055190">
    <property type="entry name" value="ATP-synt_VA_C"/>
</dbReference>
<evidence type="ECO:0000256" key="14">
    <source>
        <dbReference type="ARBA" id="ARBA00029427"/>
    </source>
</evidence>
<dbReference type="PANTHER" id="PTHR43607">
    <property type="entry name" value="V-TYPE PROTON ATPASE CATALYTIC SUBUNIT A"/>
    <property type="match status" value="1"/>
</dbReference>
<dbReference type="PROSITE" id="PS00152">
    <property type="entry name" value="ATPASE_ALPHA_BETA"/>
    <property type="match status" value="1"/>
</dbReference>
<dbReference type="Pfam" id="PF01031">
    <property type="entry name" value="Dynamin_M"/>
    <property type="match status" value="1"/>
</dbReference>
<feature type="domain" description="Dynamin-type G" evidence="21">
    <location>
        <begin position="797"/>
        <end position="1085"/>
    </location>
</feature>
<dbReference type="CDD" id="cd08771">
    <property type="entry name" value="DLP_1"/>
    <property type="match status" value="1"/>
</dbReference>
<proteinExistence type="inferred from homology"/>
<dbReference type="Gene3D" id="3.40.50.12780">
    <property type="entry name" value="N-terminal domain of ligase-like"/>
    <property type="match status" value="1"/>
</dbReference>
<dbReference type="InterPro" id="IPR001401">
    <property type="entry name" value="Dynamin_GTPase"/>
</dbReference>
<comment type="subunit">
    <text evidence="15">V-ATPase is a heteromultimeric enzyme composed of a peripheral catalytic V1 complex (components A to H) attached to an integral membrane V0 proton pore complex (components: a, c, c', c'', d, e, f and VOA1).</text>
</comment>